<sequence>MPILSAYVGSFRRLQMRIKLIQFVGCKPAASFGTNLLVVAYNILCTMLCQMSLSFPLINDRTLPHFGDLARREVTSA</sequence>
<reference evidence="2" key="1">
    <citation type="submission" date="2022-11" db="UniProtKB">
        <authorList>
            <consortium name="WormBaseParasite"/>
        </authorList>
    </citation>
    <scope>IDENTIFICATION</scope>
</reference>
<protein>
    <submittedName>
        <fullName evidence="2">Chitin-binding type-2 domain-containing protein</fullName>
    </submittedName>
</protein>
<name>A0A915CGJ2_PARUN</name>
<organism evidence="1 2">
    <name type="scientific">Parascaris univalens</name>
    <name type="common">Nematode worm</name>
    <dbReference type="NCBI Taxonomy" id="6257"/>
    <lineage>
        <taxon>Eukaryota</taxon>
        <taxon>Metazoa</taxon>
        <taxon>Ecdysozoa</taxon>
        <taxon>Nematoda</taxon>
        <taxon>Chromadorea</taxon>
        <taxon>Rhabditida</taxon>
        <taxon>Spirurina</taxon>
        <taxon>Ascaridomorpha</taxon>
        <taxon>Ascaridoidea</taxon>
        <taxon>Ascarididae</taxon>
        <taxon>Parascaris</taxon>
    </lineage>
</organism>
<proteinExistence type="predicted"/>
<accession>A0A915CGJ2</accession>
<dbReference type="WBParaSite" id="PgR176_g007_t01">
    <property type="protein sequence ID" value="PgR176_g007_t01"/>
    <property type="gene ID" value="PgR176_g007"/>
</dbReference>
<evidence type="ECO:0000313" key="2">
    <source>
        <dbReference type="WBParaSite" id="PgR176_g007_t01"/>
    </source>
</evidence>
<keyword evidence="1" id="KW-1185">Reference proteome</keyword>
<evidence type="ECO:0000313" key="1">
    <source>
        <dbReference type="Proteomes" id="UP000887569"/>
    </source>
</evidence>
<dbReference type="Proteomes" id="UP000887569">
    <property type="component" value="Unplaced"/>
</dbReference>
<dbReference type="AlphaFoldDB" id="A0A915CGJ2"/>